<gene>
    <name evidence="2" type="ORF">CEXT_501131</name>
</gene>
<evidence type="ECO:0000313" key="3">
    <source>
        <dbReference type="Proteomes" id="UP001054945"/>
    </source>
</evidence>
<keyword evidence="1" id="KW-0472">Membrane</keyword>
<feature type="transmembrane region" description="Helical" evidence="1">
    <location>
        <begin position="12"/>
        <end position="31"/>
    </location>
</feature>
<comment type="caution">
    <text evidence="2">The sequence shown here is derived from an EMBL/GenBank/DDBJ whole genome shotgun (WGS) entry which is preliminary data.</text>
</comment>
<name>A0AAV4NCB6_CAEEX</name>
<proteinExistence type="predicted"/>
<organism evidence="2 3">
    <name type="scientific">Caerostris extrusa</name>
    <name type="common">Bark spider</name>
    <name type="synonym">Caerostris bankana</name>
    <dbReference type="NCBI Taxonomy" id="172846"/>
    <lineage>
        <taxon>Eukaryota</taxon>
        <taxon>Metazoa</taxon>
        <taxon>Ecdysozoa</taxon>
        <taxon>Arthropoda</taxon>
        <taxon>Chelicerata</taxon>
        <taxon>Arachnida</taxon>
        <taxon>Araneae</taxon>
        <taxon>Araneomorphae</taxon>
        <taxon>Entelegynae</taxon>
        <taxon>Araneoidea</taxon>
        <taxon>Araneidae</taxon>
        <taxon>Caerostris</taxon>
    </lineage>
</organism>
<keyword evidence="1" id="KW-1133">Transmembrane helix</keyword>
<protein>
    <submittedName>
        <fullName evidence="2">Uncharacterized protein</fullName>
    </submittedName>
</protein>
<accession>A0AAV4NCB6</accession>
<dbReference type="Proteomes" id="UP001054945">
    <property type="component" value="Unassembled WGS sequence"/>
</dbReference>
<reference evidence="2 3" key="1">
    <citation type="submission" date="2021-06" db="EMBL/GenBank/DDBJ databases">
        <title>Caerostris extrusa draft genome.</title>
        <authorList>
            <person name="Kono N."/>
            <person name="Arakawa K."/>
        </authorList>
    </citation>
    <scope>NUCLEOTIDE SEQUENCE [LARGE SCALE GENOMIC DNA]</scope>
</reference>
<dbReference type="EMBL" id="BPLR01020763">
    <property type="protein sequence ID" value="GIX82276.1"/>
    <property type="molecule type" value="Genomic_DNA"/>
</dbReference>
<keyword evidence="3" id="KW-1185">Reference proteome</keyword>
<keyword evidence="1" id="KW-0812">Transmembrane</keyword>
<evidence type="ECO:0000256" key="1">
    <source>
        <dbReference type="SAM" id="Phobius"/>
    </source>
</evidence>
<evidence type="ECO:0000313" key="2">
    <source>
        <dbReference type="EMBL" id="GIX82276.1"/>
    </source>
</evidence>
<sequence>MQTLTYKETVLFAFLVGVSVITITNVFFSTYDIQNIFECRMKEKRFAAKVNNGRKWKRSLNAGVNLTFKKKTVTKGFNQNLVIND</sequence>
<dbReference type="AlphaFoldDB" id="A0AAV4NCB6"/>